<keyword evidence="3" id="KW-0732">Signal</keyword>
<dbReference type="PROSITE" id="PS50240">
    <property type="entry name" value="TRYPSIN_DOM"/>
    <property type="match status" value="1"/>
</dbReference>
<dbReference type="GO" id="GO:0004252">
    <property type="term" value="F:serine-type endopeptidase activity"/>
    <property type="evidence" value="ECO:0007669"/>
    <property type="project" value="InterPro"/>
</dbReference>
<evidence type="ECO:0000259" key="4">
    <source>
        <dbReference type="PROSITE" id="PS50240"/>
    </source>
</evidence>
<accession>A0A4Y2EUQ1</accession>
<sequence>MKYRSCIGKILLLLYFFLLDETCAQRQNRHARHNLHPQDCPRGTRCMERRRCRPSVLKGMAEPPGACGLTYNGKERICCPEKKPLSAPFAPPRPTTPELPVVTRVGPKRPEGEKKCGAVFRGASMRAFVMGGKQAKQGAWPWMVAISMRDRRGIFHHVCTGAMITSRHVLSAAHCFDRRQPSLYVARIGHVNRHRAYEYGISRIEVPRTFERGRYYDDIAVLTLSTEVSSDIASPVCLPESSEYTDLVGKGTTAAGWGATQPDTPSSDILMELPAIPVISNRECSTILFNKNPAIRQKFPRGITDGFMCAGFMDAKKDTCGVSIEISF</sequence>
<dbReference type="CDD" id="cd00190">
    <property type="entry name" value="Tryp_SPc"/>
    <property type="match status" value="1"/>
</dbReference>
<dbReference type="GO" id="GO:0006508">
    <property type="term" value="P:proteolysis"/>
    <property type="evidence" value="ECO:0007669"/>
    <property type="project" value="InterPro"/>
</dbReference>
<organism evidence="5 6">
    <name type="scientific">Araneus ventricosus</name>
    <name type="common">Orbweaver spider</name>
    <name type="synonym">Epeira ventricosa</name>
    <dbReference type="NCBI Taxonomy" id="182803"/>
    <lineage>
        <taxon>Eukaryota</taxon>
        <taxon>Metazoa</taxon>
        <taxon>Ecdysozoa</taxon>
        <taxon>Arthropoda</taxon>
        <taxon>Chelicerata</taxon>
        <taxon>Arachnida</taxon>
        <taxon>Araneae</taxon>
        <taxon>Araneomorphae</taxon>
        <taxon>Entelegynae</taxon>
        <taxon>Araneoidea</taxon>
        <taxon>Araneidae</taxon>
        <taxon>Araneus</taxon>
    </lineage>
</organism>
<dbReference type="InterPro" id="IPR043504">
    <property type="entry name" value="Peptidase_S1_PA_chymotrypsin"/>
</dbReference>
<evidence type="ECO:0000313" key="5">
    <source>
        <dbReference type="EMBL" id="GBM31898.1"/>
    </source>
</evidence>
<dbReference type="InterPro" id="IPR018114">
    <property type="entry name" value="TRYPSIN_HIS"/>
</dbReference>
<feature type="signal peptide" evidence="3">
    <location>
        <begin position="1"/>
        <end position="24"/>
    </location>
</feature>
<dbReference type="Gene3D" id="2.40.10.10">
    <property type="entry name" value="Trypsin-like serine proteases"/>
    <property type="match status" value="1"/>
</dbReference>
<dbReference type="SUPFAM" id="SSF50494">
    <property type="entry name" value="Trypsin-like serine proteases"/>
    <property type="match status" value="1"/>
</dbReference>
<evidence type="ECO:0000256" key="2">
    <source>
        <dbReference type="SAM" id="MobiDB-lite"/>
    </source>
</evidence>
<evidence type="ECO:0000313" key="6">
    <source>
        <dbReference type="Proteomes" id="UP000499080"/>
    </source>
</evidence>
<dbReference type="InterPro" id="IPR009003">
    <property type="entry name" value="Peptidase_S1_PA"/>
</dbReference>
<gene>
    <name evidence="5" type="primary">PCE_7</name>
    <name evidence="5" type="ORF">AVEN_183296_1</name>
</gene>
<protein>
    <submittedName>
        <fullName evidence="5">Proclotting enzyme</fullName>
    </submittedName>
</protein>
<proteinExistence type="predicted"/>
<keyword evidence="6" id="KW-1185">Reference proteome</keyword>
<comment type="caution">
    <text evidence="5">The sequence shown here is derived from an EMBL/GenBank/DDBJ whole genome shotgun (WGS) entry which is preliminary data.</text>
</comment>
<dbReference type="Pfam" id="PF00089">
    <property type="entry name" value="Trypsin"/>
    <property type="match status" value="1"/>
</dbReference>
<feature type="domain" description="Peptidase S1" evidence="4">
    <location>
        <begin position="129"/>
        <end position="320"/>
    </location>
</feature>
<dbReference type="PROSITE" id="PS00134">
    <property type="entry name" value="TRYPSIN_HIS"/>
    <property type="match status" value="1"/>
</dbReference>
<evidence type="ECO:0000256" key="1">
    <source>
        <dbReference type="ARBA" id="ARBA00023157"/>
    </source>
</evidence>
<dbReference type="SMART" id="SM00020">
    <property type="entry name" value="Tryp_SPc"/>
    <property type="match status" value="1"/>
</dbReference>
<dbReference type="Proteomes" id="UP000499080">
    <property type="component" value="Unassembled WGS sequence"/>
</dbReference>
<feature type="chain" id="PRO_5021320168" evidence="3">
    <location>
        <begin position="25"/>
        <end position="328"/>
    </location>
</feature>
<dbReference type="PANTHER" id="PTHR24253">
    <property type="entry name" value="TRANSMEMBRANE PROTEASE SERINE"/>
    <property type="match status" value="1"/>
</dbReference>
<name>A0A4Y2EUQ1_ARAVE</name>
<reference evidence="5 6" key="1">
    <citation type="journal article" date="2019" name="Sci. Rep.">
        <title>Orb-weaving spider Araneus ventricosus genome elucidates the spidroin gene catalogue.</title>
        <authorList>
            <person name="Kono N."/>
            <person name="Nakamura H."/>
            <person name="Ohtoshi R."/>
            <person name="Moran D.A.P."/>
            <person name="Shinohara A."/>
            <person name="Yoshida Y."/>
            <person name="Fujiwara M."/>
            <person name="Mori M."/>
            <person name="Tomita M."/>
            <person name="Arakawa K."/>
        </authorList>
    </citation>
    <scope>NUCLEOTIDE SEQUENCE [LARGE SCALE GENOMIC DNA]</scope>
</reference>
<dbReference type="AlphaFoldDB" id="A0A4Y2EUQ1"/>
<dbReference type="PANTHER" id="PTHR24253:SF103">
    <property type="entry name" value="TRANSMEMBRANE PROTEASE SERINE 7"/>
    <property type="match status" value="1"/>
</dbReference>
<keyword evidence="1" id="KW-1015">Disulfide bond</keyword>
<dbReference type="OrthoDB" id="6422349at2759"/>
<feature type="region of interest" description="Disordered" evidence="2">
    <location>
        <begin position="89"/>
        <end position="110"/>
    </location>
</feature>
<dbReference type="EMBL" id="BGPR01000693">
    <property type="protein sequence ID" value="GBM31898.1"/>
    <property type="molecule type" value="Genomic_DNA"/>
</dbReference>
<evidence type="ECO:0000256" key="3">
    <source>
        <dbReference type="SAM" id="SignalP"/>
    </source>
</evidence>
<dbReference type="InterPro" id="IPR001254">
    <property type="entry name" value="Trypsin_dom"/>
</dbReference>